<gene>
    <name evidence="1" type="ORF">LTR97_010016</name>
</gene>
<sequence>MATAETQTLTSACPSDFGPGNLLTTVTIAQDAELTCCKTIIADFTLQFPGEAPRKVGDLKGYIVDKRIQGSSSKKKRWVQALLNWKRIGLENTHYSLCSGLSTLYNARGVYRPRYKAYAKKLKTKRIVWIDRFMMCESYRASGIGRVAFTDFHQVMKQYTSANRTRGAMKLLQPDIIDGGEIKNPPSRADIQFKLMKFYTLQGYQRCHRKDPDEDYTYTLMLR</sequence>
<organism evidence="1 2">
    <name type="scientific">Elasticomyces elasticus</name>
    <dbReference type="NCBI Taxonomy" id="574655"/>
    <lineage>
        <taxon>Eukaryota</taxon>
        <taxon>Fungi</taxon>
        <taxon>Dikarya</taxon>
        <taxon>Ascomycota</taxon>
        <taxon>Pezizomycotina</taxon>
        <taxon>Dothideomycetes</taxon>
        <taxon>Dothideomycetidae</taxon>
        <taxon>Mycosphaerellales</taxon>
        <taxon>Teratosphaeriaceae</taxon>
        <taxon>Elasticomyces</taxon>
    </lineage>
</organism>
<proteinExistence type="predicted"/>
<evidence type="ECO:0000313" key="2">
    <source>
        <dbReference type="Proteomes" id="UP001310594"/>
    </source>
</evidence>
<dbReference type="AlphaFoldDB" id="A0AAN7VNR7"/>
<evidence type="ECO:0000313" key="1">
    <source>
        <dbReference type="EMBL" id="KAK5693447.1"/>
    </source>
</evidence>
<reference evidence="1" key="1">
    <citation type="submission" date="2023-08" db="EMBL/GenBank/DDBJ databases">
        <title>Black Yeasts Isolated from many extreme environments.</title>
        <authorList>
            <person name="Coleine C."/>
            <person name="Stajich J.E."/>
            <person name="Selbmann L."/>
        </authorList>
    </citation>
    <scope>NUCLEOTIDE SEQUENCE</scope>
    <source>
        <strain evidence="1">CCFEE 5810</strain>
    </source>
</reference>
<comment type="caution">
    <text evidence="1">The sequence shown here is derived from an EMBL/GenBank/DDBJ whole genome shotgun (WGS) entry which is preliminary data.</text>
</comment>
<accession>A0AAN7VNR7</accession>
<name>A0AAN7VNR7_9PEZI</name>
<dbReference type="Proteomes" id="UP001310594">
    <property type="component" value="Unassembled WGS sequence"/>
</dbReference>
<evidence type="ECO:0008006" key="3">
    <source>
        <dbReference type="Google" id="ProtNLM"/>
    </source>
</evidence>
<dbReference type="EMBL" id="JAVRQU010000017">
    <property type="protein sequence ID" value="KAK5693447.1"/>
    <property type="molecule type" value="Genomic_DNA"/>
</dbReference>
<protein>
    <recommendedName>
        <fullName evidence="3">N-acetyltransferase domain-containing protein</fullName>
    </recommendedName>
</protein>